<gene>
    <name evidence="2" type="ORF">A2954_04360</name>
</gene>
<sequence>MKKTKILSIIIPVYNEEKYIKVLLSKVYKADTLGMKKDIIVVNDGSTDNSKLKIQNSKFQLKSQKSKITLINKTRNEGKGKALKEGILKSTGDIVIIQDADLEYDPLNYPTLLEPFIKYDADVVFGSRFISQHPHRVLYFWHFIGNFFLTSLSNLFTNLNFTDMETGYKVFKGDLIRKIAHKLESKRFGFEPEITARIAKNKDLKIYEVGISYFGRTYKEGKKIGWKDGIRAVWEIIKYNFLELEQTKDP</sequence>
<reference evidence="2 3" key="1">
    <citation type="journal article" date="2016" name="Nat. Commun.">
        <title>Thousands of microbial genomes shed light on interconnected biogeochemical processes in an aquifer system.</title>
        <authorList>
            <person name="Anantharaman K."/>
            <person name="Brown C.T."/>
            <person name="Hug L.A."/>
            <person name="Sharon I."/>
            <person name="Castelle C.J."/>
            <person name="Probst A.J."/>
            <person name="Thomas B.C."/>
            <person name="Singh A."/>
            <person name="Wilkins M.J."/>
            <person name="Karaoz U."/>
            <person name="Brodie E.L."/>
            <person name="Williams K.H."/>
            <person name="Hubbard S.S."/>
            <person name="Banfield J.F."/>
        </authorList>
    </citation>
    <scope>NUCLEOTIDE SEQUENCE [LARGE SCALE GENOMIC DNA]</scope>
</reference>
<accession>A0A1F7IFU5</accession>
<evidence type="ECO:0000313" key="2">
    <source>
        <dbReference type="EMBL" id="OGK42217.1"/>
    </source>
</evidence>
<evidence type="ECO:0000313" key="3">
    <source>
        <dbReference type="Proteomes" id="UP000177698"/>
    </source>
</evidence>
<dbReference type="SUPFAM" id="SSF53448">
    <property type="entry name" value="Nucleotide-diphospho-sugar transferases"/>
    <property type="match status" value="1"/>
</dbReference>
<dbReference type="InterPro" id="IPR001173">
    <property type="entry name" value="Glyco_trans_2-like"/>
</dbReference>
<dbReference type="PANTHER" id="PTHR48090">
    <property type="entry name" value="UNDECAPRENYL-PHOSPHATE 4-DEOXY-4-FORMAMIDO-L-ARABINOSE TRANSFERASE-RELATED"/>
    <property type="match status" value="1"/>
</dbReference>
<dbReference type="Gene3D" id="3.90.550.10">
    <property type="entry name" value="Spore Coat Polysaccharide Biosynthesis Protein SpsA, Chain A"/>
    <property type="match status" value="1"/>
</dbReference>
<comment type="caution">
    <text evidence="2">The sequence shown here is derived from an EMBL/GenBank/DDBJ whole genome shotgun (WGS) entry which is preliminary data.</text>
</comment>
<dbReference type="Pfam" id="PF00535">
    <property type="entry name" value="Glycos_transf_2"/>
    <property type="match status" value="1"/>
</dbReference>
<organism evidence="2 3">
    <name type="scientific">Candidatus Roizmanbacteria bacterium RIFCSPLOWO2_01_FULL_37_12</name>
    <dbReference type="NCBI Taxonomy" id="1802056"/>
    <lineage>
        <taxon>Bacteria</taxon>
        <taxon>Candidatus Roizmaniibacteriota</taxon>
    </lineage>
</organism>
<dbReference type="InterPro" id="IPR029044">
    <property type="entry name" value="Nucleotide-diphossugar_trans"/>
</dbReference>
<dbReference type="STRING" id="1802056.A2954_04360"/>
<name>A0A1F7IFU5_9BACT</name>
<dbReference type="CDD" id="cd04179">
    <property type="entry name" value="DPM_DPG-synthase_like"/>
    <property type="match status" value="1"/>
</dbReference>
<dbReference type="EMBL" id="MGAG01000003">
    <property type="protein sequence ID" value="OGK42217.1"/>
    <property type="molecule type" value="Genomic_DNA"/>
</dbReference>
<dbReference type="Proteomes" id="UP000177698">
    <property type="component" value="Unassembled WGS sequence"/>
</dbReference>
<feature type="domain" description="Glycosyltransferase 2-like" evidence="1">
    <location>
        <begin position="8"/>
        <end position="135"/>
    </location>
</feature>
<dbReference type="InterPro" id="IPR050256">
    <property type="entry name" value="Glycosyltransferase_2"/>
</dbReference>
<evidence type="ECO:0000259" key="1">
    <source>
        <dbReference type="Pfam" id="PF00535"/>
    </source>
</evidence>
<dbReference type="PANTHER" id="PTHR48090:SF7">
    <property type="entry name" value="RFBJ PROTEIN"/>
    <property type="match status" value="1"/>
</dbReference>
<keyword evidence="2" id="KW-0808">Transferase</keyword>
<protein>
    <submittedName>
        <fullName evidence="2">Glycosyl transferase</fullName>
    </submittedName>
</protein>
<dbReference type="AlphaFoldDB" id="A0A1F7IFU5"/>
<proteinExistence type="predicted"/>
<dbReference type="GO" id="GO:0016740">
    <property type="term" value="F:transferase activity"/>
    <property type="evidence" value="ECO:0007669"/>
    <property type="project" value="UniProtKB-KW"/>
</dbReference>